<feature type="binding site" evidence="17">
    <location>
        <begin position="397"/>
        <end position="401"/>
    </location>
    <ligand>
        <name>AMP</name>
        <dbReference type="ChEBI" id="CHEBI:456215"/>
    </ligand>
</feature>
<comment type="function">
    <text evidence="17">Catalyzes the dehydration of the S-form of NAD(P)HX at the expense of ADP, which is converted to AMP. Together with NAD(P)HX epimerase, which catalyzes the epimerization of the S- and R-forms, the enzyme allows the repair of both epimers of NAD(P)HX, a damaged form of NAD(P)H that is a result of enzymatic or heat-dependent hydration.</text>
</comment>
<evidence type="ECO:0000256" key="7">
    <source>
        <dbReference type="ARBA" id="ARBA00022840"/>
    </source>
</evidence>
<dbReference type="Gene3D" id="3.40.1190.20">
    <property type="match status" value="1"/>
</dbReference>
<dbReference type="PROSITE" id="PS01050">
    <property type="entry name" value="YJEF_C_2"/>
    <property type="match status" value="1"/>
</dbReference>
<keyword evidence="5 18" id="KW-0479">Metal-binding</keyword>
<dbReference type="PANTHER" id="PTHR12592">
    <property type="entry name" value="ATP-DEPENDENT (S)-NAD(P)H-HYDRATE DEHYDRATASE FAMILY MEMBER"/>
    <property type="match status" value="1"/>
</dbReference>
<dbReference type="InterPro" id="IPR017953">
    <property type="entry name" value="Carbohydrate_kinase_pred_CS"/>
</dbReference>
<comment type="similarity">
    <text evidence="18">Belongs to the NnrE/AIBP family.</text>
</comment>
<keyword evidence="13" id="KW-0511">Multifunctional enzyme</keyword>
<organism evidence="22 23">
    <name type="scientific">Pseudorhodoferax aquiterrae</name>
    <dbReference type="NCBI Taxonomy" id="747304"/>
    <lineage>
        <taxon>Bacteria</taxon>
        <taxon>Pseudomonadati</taxon>
        <taxon>Pseudomonadota</taxon>
        <taxon>Betaproteobacteria</taxon>
        <taxon>Burkholderiales</taxon>
        <taxon>Comamonadaceae</taxon>
    </lineage>
</organism>
<dbReference type="EMBL" id="BMYK01000011">
    <property type="protein sequence ID" value="GHC88475.1"/>
    <property type="molecule type" value="Genomic_DNA"/>
</dbReference>
<evidence type="ECO:0000256" key="11">
    <source>
        <dbReference type="ARBA" id="ARBA00023235"/>
    </source>
</evidence>
<evidence type="ECO:0000256" key="9">
    <source>
        <dbReference type="ARBA" id="ARBA00022958"/>
    </source>
</evidence>
<feature type="binding site" evidence="17">
    <location>
        <position position="360"/>
    </location>
    <ligand>
        <name>(6S)-NADPHX</name>
        <dbReference type="ChEBI" id="CHEBI:64076"/>
    </ligand>
</feature>
<evidence type="ECO:0000256" key="19">
    <source>
        <dbReference type="PIRNR" id="PIRNR017184"/>
    </source>
</evidence>
<dbReference type="EC" id="4.2.1.136" evidence="19"/>
<feature type="binding site" evidence="18">
    <location>
        <position position="160"/>
    </location>
    <ligand>
        <name>(6S)-NADPHX</name>
        <dbReference type="ChEBI" id="CHEBI:64076"/>
    </ligand>
</feature>
<comment type="cofactor">
    <cofactor evidence="18 19">
        <name>K(+)</name>
        <dbReference type="ChEBI" id="CHEBI:29103"/>
    </cofactor>
    <text evidence="18 19">Binds 1 potassium ion per subunit.</text>
</comment>
<feature type="domain" description="YjeF C-terminal" evidence="20">
    <location>
        <begin position="219"/>
        <end position="477"/>
    </location>
</feature>
<name>A0ABQ3G598_9BURK</name>
<keyword evidence="7 17" id="KW-0067">ATP-binding</keyword>
<evidence type="ECO:0000313" key="22">
    <source>
        <dbReference type="EMBL" id="GHC88475.1"/>
    </source>
</evidence>
<dbReference type="PANTHER" id="PTHR12592:SF0">
    <property type="entry name" value="ATP-DEPENDENT (S)-NAD(P)H-HYDRATE DEHYDRATASE"/>
    <property type="match status" value="1"/>
</dbReference>
<dbReference type="InterPro" id="IPR029056">
    <property type="entry name" value="Ribokinase-like"/>
</dbReference>
<keyword evidence="11 18" id="KW-0413">Isomerase</keyword>
<accession>A0ABQ3G598</accession>
<evidence type="ECO:0000256" key="1">
    <source>
        <dbReference type="ARBA" id="ARBA00000013"/>
    </source>
</evidence>
<comment type="catalytic activity">
    <reaction evidence="16 17 19">
        <text>(6S)-NADPHX + ADP = AMP + phosphate + NADPH + H(+)</text>
        <dbReference type="Rhea" id="RHEA:32235"/>
        <dbReference type="ChEBI" id="CHEBI:15378"/>
        <dbReference type="ChEBI" id="CHEBI:43474"/>
        <dbReference type="ChEBI" id="CHEBI:57783"/>
        <dbReference type="ChEBI" id="CHEBI:64076"/>
        <dbReference type="ChEBI" id="CHEBI:456215"/>
        <dbReference type="ChEBI" id="CHEBI:456216"/>
        <dbReference type="EC" id="4.2.1.136"/>
    </reaction>
</comment>
<evidence type="ECO:0000256" key="5">
    <source>
        <dbReference type="ARBA" id="ARBA00022723"/>
    </source>
</evidence>
<sequence>MHPITPERAWALHGSAATRQLEARAIAAAGPHVLMQRAGLATARLALALAPHARQVWIACGPGNNGGDGLEAAMHLQHWGKRPRVRWLGDEQRLAPDAAASLARARAAGVLFTDAMPELQSQDLAIDALLGLGNARAATGDLAACIAALNASAAPVLAIDLPTGLAADTGQAHGPAVRARHTLSLLTLKPGLFTGMGRDLAGQVWFDALQDGDTVPSDATLAGPPPARARAHASHKGSYGDVAVLGGAPGMRGAAVLAASAALHAGAGRVYVAALDAGTVDLAADAPELMWRAPPELALARLAVACGCGGGPQVAAWLPRVLAEAAQLVLDADALNAVAADTGLQDALRWRAQPTVLTPHPLEAARLLGSSTTAVQADRLAAARALAARFGAVVLLKGSGTVVTEPGRAPAINPTGNARLATAGTGDVLAGFVAAHLAAGSTAWEAACHAAYAHGALADTWPAGRALTASALARAAA</sequence>
<feature type="binding site" evidence="18">
    <location>
        <position position="65"/>
    </location>
    <ligand>
        <name>K(+)</name>
        <dbReference type="ChEBI" id="CHEBI:29103"/>
    </ligand>
</feature>
<evidence type="ECO:0000256" key="4">
    <source>
        <dbReference type="ARBA" id="ARBA00009524"/>
    </source>
</evidence>
<keyword evidence="10 17" id="KW-0520">NAD</keyword>
<comment type="similarity">
    <text evidence="4 19">In the C-terminal section; belongs to the NnrD/CARKD family.</text>
</comment>
<dbReference type="SUPFAM" id="SSF64153">
    <property type="entry name" value="YjeF N-terminal domain-like"/>
    <property type="match status" value="1"/>
</dbReference>
<feature type="binding site" evidence="18">
    <location>
        <position position="127"/>
    </location>
    <ligand>
        <name>K(+)</name>
        <dbReference type="ChEBI" id="CHEBI:29103"/>
    </ligand>
</feature>
<feature type="binding site" evidence="17">
    <location>
        <position position="254"/>
    </location>
    <ligand>
        <name>(6S)-NADPHX</name>
        <dbReference type="ChEBI" id="CHEBI:64076"/>
    </ligand>
</feature>
<evidence type="ECO:0000256" key="18">
    <source>
        <dbReference type="HAMAP-Rule" id="MF_01966"/>
    </source>
</evidence>
<comment type="similarity">
    <text evidence="17">Belongs to the NnrD/CARKD family.</text>
</comment>
<evidence type="ECO:0000256" key="8">
    <source>
        <dbReference type="ARBA" id="ARBA00022857"/>
    </source>
</evidence>
<dbReference type="NCBIfam" id="TIGR00197">
    <property type="entry name" value="yjeF_nterm"/>
    <property type="match status" value="1"/>
</dbReference>
<dbReference type="EC" id="5.1.99.6" evidence="19"/>
<feature type="domain" description="YjeF N-terminal" evidence="21">
    <location>
        <begin position="18"/>
        <end position="217"/>
    </location>
</feature>
<feature type="binding site" evidence="18">
    <location>
        <begin position="131"/>
        <end position="137"/>
    </location>
    <ligand>
        <name>(6S)-NADPHX</name>
        <dbReference type="ChEBI" id="CHEBI:64076"/>
    </ligand>
</feature>
<comment type="function">
    <text evidence="14 19">Bifunctional enzyme that catalyzes the epimerization of the S- and R-forms of NAD(P)HX and the dehydration of the S-form of NAD(P)HX at the expense of ADP, which is converted to AMP. This allows the repair of both epimers of NAD(P)HX, a damaged form of NAD(P)H that is a result of enzymatic or heat-dependent hydration.</text>
</comment>
<comment type="catalytic activity">
    <reaction evidence="15 17 19">
        <text>(6S)-NADHX + ADP = AMP + phosphate + NADH + H(+)</text>
        <dbReference type="Rhea" id="RHEA:32223"/>
        <dbReference type="ChEBI" id="CHEBI:15378"/>
        <dbReference type="ChEBI" id="CHEBI:43474"/>
        <dbReference type="ChEBI" id="CHEBI:57945"/>
        <dbReference type="ChEBI" id="CHEBI:64074"/>
        <dbReference type="ChEBI" id="CHEBI:456215"/>
        <dbReference type="ChEBI" id="CHEBI:456216"/>
        <dbReference type="EC" id="4.2.1.136"/>
    </reaction>
</comment>
<feature type="binding site" evidence="18">
    <location>
        <begin position="64"/>
        <end position="68"/>
    </location>
    <ligand>
        <name>(6S)-NADPHX</name>
        <dbReference type="ChEBI" id="CHEBI:64076"/>
    </ligand>
</feature>
<dbReference type="RefSeq" id="WP_189688261.1">
    <property type="nucleotide sequence ID" value="NZ_BMYK01000011.1"/>
</dbReference>
<comment type="caution">
    <text evidence="22">The sequence shown here is derived from an EMBL/GenBank/DDBJ whole genome shotgun (WGS) entry which is preliminary data.</text>
</comment>
<feature type="binding site" evidence="17">
    <location>
        <position position="307"/>
    </location>
    <ligand>
        <name>(6S)-NADPHX</name>
        <dbReference type="ChEBI" id="CHEBI:64076"/>
    </ligand>
</feature>
<evidence type="ECO:0000313" key="23">
    <source>
        <dbReference type="Proteomes" id="UP000626210"/>
    </source>
</evidence>
<keyword evidence="6 17" id="KW-0547">Nucleotide-binding</keyword>
<evidence type="ECO:0000259" key="20">
    <source>
        <dbReference type="PROSITE" id="PS51383"/>
    </source>
</evidence>
<keyword evidence="23" id="KW-1185">Reference proteome</keyword>
<dbReference type="PROSITE" id="PS51385">
    <property type="entry name" value="YJEF_N"/>
    <property type="match status" value="1"/>
</dbReference>
<dbReference type="InterPro" id="IPR000631">
    <property type="entry name" value="CARKD"/>
</dbReference>
<dbReference type="InterPro" id="IPR036652">
    <property type="entry name" value="YjeF_N_dom_sf"/>
</dbReference>
<dbReference type="HAMAP" id="MF_01965">
    <property type="entry name" value="NADHX_dehydratase"/>
    <property type="match status" value="1"/>
</dbReference>
<dbReference type="InterPro" id="IPR030677">
    <property type="entry name" value="Nnr"/>
</dbReference>
<dbReference type="Gene3D" id="3.40.50.10260">
    <property type="entry name" value="YjeF N-terminal domain"/>
    <property type="match status" value="1"/>
</dbReference>
<evidence type="ECO:0000256" key="6">
    <source>
        <dbReference type="ARBA" id="ARBA00022741"/>
    </source>
</evidence>
<keyword evidence="12 17" id="KW-0456">Lyase</keyword>
<proteinExistence type="inferred from homology"/>
<evidence type="ECO:0000256" key="16">
    <source>
        <dbReference type="ARBA" id="ARBA00049209"/>
    </source>
</evidence>
<comment type="catalytic activity">
    <reaction evidence="1 18 19">
        <text>(6R)-NADHX = (6S)-NADHX</text>
        <dbReference type="Rhea" id="RHEA:32215"/>
        <dbReference type="ChEBI" id="CHEBI:64074"/>
        <dbReference type="ChEBI" id="CHEBI:64075"/>
        <dbReference type="EC" id="5.1.99.6"/>
    </reaction>
</comment>
<protein>
    <recommendedName>
        <fullName evidence="19">Bifunctional NAD(P)H-hydrate repair enzyme</fullName>
    </recommendedName>
    <alternativeName>
        <fullName evidence="19">Nicotinamide nucleotide repair protein</fullName>
    </alternativeName>
    <domain>
        <recommendedName>
            <fullName evidence="19">ADP-dependent (S)-NAD(P)H-hydrate dehydratase</fullName>
            <ecNumber evidence="19">4.2.1.136</ecNumber>
        </recommendedName>
        <alternativeName>
            <fullName evidence="19">ADP-dependent NAD(P)HX dehydratase</fullName>
        </alternativeName>
    </domain>
    <domain>
        <recommendedName>
            <fullName evidence="19">NAD(P)H-hydrate epimerase</fullName>
            <ecNumber evidence="19">5.1.99.6</ecNumber>
        </recommendedName>
    </domain>
</protein>
<dbReference type="CDD" id="cd01171">
    <property type="entry name" value="YXKO-related"/>
    <property type="match status" value="1"/>
</dbReference>
<dbReference type="InterPro" id="IPR004443">
    <property type="entry name" value="YjeF_N_dom"/>
</dbReference>
<dbReference type="PIRSF" id="PIRSF017184">
    <property type="entry name" value="Nnr"/>
    <property type="match status" value="1"/>
</dbReference>
<comment type="function">
    <text evidence="18">Catalyzes the epimerization of the S- and R-forms of NAD(P)HX, a damaged form of NAD(P)H that is a result of enzymatic or heat-dependent hydration. This is a prerequisite for the S-specific NAD(P)H-hydrate dehydratase to allow the repair of both epimers of NAD(P)HX.</text>
</comment>
<comment type="catalytic activity">
    <reaction evidence="2 18 19">
        <text>(6R)-NADPHX = (6S)-NADPHX</text>
        <dbReference type="Rhea" id="RHEA:32227"/>
        <dbReference type="ChEBI" id="CHEBI:64076"/>
        <dbReference type="ChEBI" id="CHEBI:64077"/>
        <dbReference type="EC" id="5.1.99.6"/>
    </reaction>
</comment>
<evidence type="ECO:0000256" key="2">
    <source>
        <dbReference type="ARBA" id="ARBA00000909"/>
    </source>
</evidence>
<evidence type="ECO:0000256" key="13">
    <source>
        <dbReference type="ARBA" id="ARBA00023268"/>
    </source>
</evidence>
<evidence type="ECO:0000256" key="12">
    <source>
        <dbReference type="ARBA" id="ARBA00023239"/>
    </source>
</evidence>
<dbReference type="Proteomes" id="UP000626210">
    <property type="component" value="Unassembled WGS sequence"/>
</dbReference>
<comment type="caution">
    <text evidence="18">Lacks conserved residue(s) required for the propagation of feature annotation.</text>
</comment>
<dbReference type="Pfam" id="PF03853">
    <property type="entry name" value="YjeF_N"/>
    <property type="match status" value="1"/>
</dbReference>
<dbReference type="NCBIfam" id="TIGR00196">
    <property type="entry name" value="yjeF_cterm"/>
    <property type="match status" value="1"/>
</dbReference>
<feature type="binding site" evidence="17">
    <location>
        <position position="427"/>
    </location>
    <ligand>
        <name>(6S)-NADPHX</name>
        <dbReference type="ChEBI" id="CHEBI:64076"/>
    </ligand>
</feature>
<dbReference type="Pfam" id="PF01256">
    <property type="entry name" value="Carb_kinase"/>
    <property type="match status" value="1"/>
</dbReference>
<dbReference type="PROSITE" id="PS51383">
    <property type="entry name" value="YJEF_C_3"/>
    <property type="match status" value="1"/>
</dbReference>
<dbReference type="SUPFAM" id="SSF53613">
    <property type="entry name" value="Ribokinase-like"/>
    <property type="match status" value="1"/>
</dbReference>
<dbReference type="HAMAP" id="MF_01966">
    <property type="entry name" value="NADHX_epimerase"/>
    <property type="match status" value="1"/>
</dbReference>
<comment type="cofactor">
    <cofactor evidence="17">
        <name>Mg(2+)</name>
        <dbReference type="ChEBI" id="CHEBI:18420"/>
    </cofactor>
</comment>
<feature type="binding site" evidence="18">
    <location>
        <position position="163"/>
    </location>
    <ligand>
        <name>K(+)</name>
        <dbReference type="ChEBI" id="CHEBI:29103"/>
    </ligand>
</feature>
<comment type="subunit">
    <text evidence="17">Homotetramer.</text>
</comment>
<evidence type="ECO:0000256" key="17">
    <source>
        <dbReference type="HAMAP-Rule" id="MF_01965"/>
    </source>
</evidence>
<feature type="binding site" evidence="17">
    <location>
        <position position="426"/>
    </location>
    <ligand>
        <name>AMP</name>
        <dbReference type="ChEBI" id="CHEBI:456215"/>
    </ligand>
</feature>
<keyword evidence="9 18" id="KW-0630">Potassium</keyword>
<comment type="similarity">
    <text evidence="3 19">In the N-terminal section; belongs to the NnrE/AIBP family.</text>
</comment>
<gene>
    <name evidence="17" type="primary">nnrD</name>
    <name evidence="18" type="synonym">nnrE</name>
    <name evidence="22" type="ORF">GCM10007320_35390</name>
</gene>
<evidence type="ECO:0000256" key="3">
    <source>
        <dbReference type="ARBA" id="ARBA00006001"/>
    </source>
</evidence>
<evidence type="ECO:0000256" key="14">
    <source>
        <dbReference type="ARBA" id="ARBA00025153"/>
    </source>
</evidence>
<evidence type="ECO:0000256" key="10">
    <source>
        <dbReference type="ARBA" id="ARBA00023027"/>
    </source>
</evidence>
<evidence type="ECO:0000259" key="21">
    <source>
        <dbReference type="PROSITE" id="PS51385"/>
    </source>
</evidence>
<keyword evidence="8 17" id="KW-0521">NADP</keyword>
<reference evidence="23" key="1">
    <citation type="journal article" date="2019" name="Int. J. Syst. Evol. Microbiol.">
        <title>The Global Catalogue of Microorganisms (GCM) 10K type strain sequencing project: providing services to taxonomists for standard genome sequencing and annotation.</title>
        <authorList>
            <consortium name="The Broad Institute Genomics Platform"/>
            <consortium name="The Broad Institute Genome Sequencing Center for Infectious Disease"/>
            <person name="Wu L."/>
            <person name="Ma J."/>
        </authorList>
    </citation>
    <scope>NUCLEOTIDE SEQUENCE [LARGE SCALE GENOMIC DNA]</scope>
    <source>
        <strain evidence="23">KCTC 23314</strain>
    </source>
</reference>
<evidence type="ECO:0000256" key="15">
    <source>
        <dbReference type="ARBA" id="ARBA00048238"/>
    </source>
</evidence>